<dbReference type="Gene3D" id="3.40.50.720">
    <property type="entry name" value="NAD(P)-binding Rossmann-like Domain"/>
    <property type="match status" value="1"/>
</dbReference>
<sequence>MSASKEPSAKRARLSLQVGSAPEYFLVGERQEALRFFSRSKAACIRSTLARLREEGTLQPLLQSLKAASPVLVTGSSAALVEVFRANGVRCRGFDLAAAGTTDVVGCASDLAALRSAAAGCRSVVHAAALHAPHLGSTNFYSAEDFELVNISGTRNVISVVKETPMLGMVFSSTTSLMNTAEAKRRAACEVIVQVASEDYGTPRNAYGVTKKAAEQACLREAGMNVAVLRCSRFFVEDAYDTSAAPEDRAANDPDGRVKALELLCGTRASLEDVLIAHVAALSRVCGTWSTSTQPAPVQAVRGPLIVSAISPLVDIAAQGVCTSSVEGARDMYESLGWALPDKRCGRVLDSRKTWEALELTPKWNFERLVKAWRSARDGAAIKSGQY</sequence>
<keyword evidence="3" id="KW-1185">Reference proteome</keyword>
<evidence type="ECO:0000259" key="1">
    <source>
        <dbReference type="Pfam" id="PF01370"/>
    </source>
</evidence>
<proteinExistence type="predicted"/>
<dbReference type="Pfam" id="PF01370">
    <property type="entry name" value="Epimerase"/>
    <property type="match status" value="1"/>
</dbReference>
<accession>A0ABN9TX56</accession>
<evidence type="ECO:0000313" key="3">
    <source>
        <dbReference type="Proteomes" id="UP001189429"/>
    </source>
</evidence>
<gene>
    <name evidence="2" type="ORF">PCOR1329_LOCUS43167</name>
</gene>
<protein>
    <recommendedName>
        <fullName evidence="1">NAD-dependent epimerase/dehydratase domain-containing protein</fullName>
    </recommendedName>
</protein>
<dbReference type="Proteomes" id="UP001189429">
    <property type="component" value="Unassembled WGS sequence"/>
</dbReference>
<comment type="caution">
    <text evidence="2">The sequence shown here is derived from an EMBL/GenBank/DDBJ whole genome shotgun (WGS) entry which is preliminary data.</text>
</comment>
<dbReference type="InterPro" id="IPR001509">
    <property type="entry name" value="Epimerase_deHydtase"/>
</dbReference>
<feature type="domain" description="NAD-dependent epimerase/dehydratase" evidence="1">
    <location>
        <begin position="78"/>
        <end position="236"/>
    </location>
</feature>
<dbReference type="InterPro" id="IPR036291">
    <property type="entry name" value="NAD(P)-bd_dom_sf"/>
</dbReference>
<evidence type="ECO:0000313" key="2">
    <source>
        <dbReference type="EMBL" id="CAK0850876.1"/>
    </source>
</evidence>
<dbReference type="EMBL" id="CAUYUJ010015184">
    <property type="protein sequence ID" value="CAK0850876.1"/>
    <property type="molecule type" value="Genomic_DNA"/>
</dbReference>
<dbReference type="SUPFAM" id="SSF51735">
    <property type="entry name" value="NAD(P)-binding Rossmann-fold domains"/>
    <property type="match status" value="1"/>
</dbReference>
<reference evidence="2" key="1">
    <citation type="submission" date="2023-10" db="EMBL/GenBank/DDBJ databases">
        <authorList>
            <person name="Chen Y."/>
            <person name="Shah S."/>
            <person name="Dougan E. K."/>
            <person name="Thang M."/>
            <person name="Chan C."/>
        </authorList>
    </citation>
    <scope>NUCLEOTIDE SEQUENCE [LARGE SCALE GENOMIC DNA]</scope>
</reference>
<name>A0ABN9TX56_9DINO</name>
<organism evidence="2 3">
    <name type="scientific">Prorocentrum cordatum</name>
    <dbReference type="NCBI Taxonomy" id="2364126"/>
    <lineage>
        <taxon>Eukaryota</taxon>
        <taxon>Sar</taxon>
        <taxon>Alveolata</taxon>
        <taxon>Dinophyceae</taxon>
        <taxon>Prorocentrales</taxon>
        <taxon>Prorocentraceae</taxon>
        <taxon>Prorocentrum</taxon>
    </lineage>
</organism>